<evidence type="ECO:0000313" key="2">
    <source>
        <dbReference type="EMBL" id="TYC96088.1"/>
    </source>
</evidence>
<name>A0A5D0XIB0_9MICC</name>
<organism evidence="2 3">
    <name type="scientific">Arthrobacter echini</name>
    <dbReference type="NCBI Taxonomy" id="1529066"/>
    <lineage>
        <taxon>Bacteria</taxon>
        <taxon>Bacillati</taxon>
        <taxon>Actinomycetota</taxon>
        <taxon>Actinomycetes</taxon>
        <taxon>Micrococcales</taxon>
        <taxon>Micrococcaceae</taxon>
        <taxon>Arthrobacter</taxon>
    </lineage>
</organism>
<feature type="transmembrane region" description="Helical" evidence="1">
    <location>
        <begin position="6"/>
        <end position="34"/>
    </location>
</feature>
<evidence type="ECO:0000313" key="3">
    <source>
        <dbReference type="Proteomes" id="UP000323410"/>
    </source>
</evidence>
<feature type="transmembrane region" description="Helical" evidence="1">
    <location>
        <begin position="50"/>
        <end position="74"/>
    </location>
</feature>
<comment type="caution">
    <text evidence="2">The sequence shown here is derived from an EMBL/GenBank/DDBJ whole genome shotgun (WGS) entry which is preliminary data.</text>
</comment>
<dbReference type="RefSeq" id="WP_148601869.1">
    <property type="nucleotide sequence ID" value="NZ_VSLD01000015.1"/>
</dbReference>
<dbReference type="Proteomes" id="UP000323410">
    <property type="component" value="Unassembled WGS sequence"/>
</dbReference>
<protein>
    <submittedName>
        <fullName evidence="2">Uncharacterized protein</fullName>
    </submittedName>
</protein>
<keyword evidence="3" id="KW-1185">Reference proteome</keyword>
<gene>
    <name evidence="2" type="ORF">FQ377_14370</name>
</gene>
<keyword evidence="1" id="KW-1133">Transmembrane helix</keyword>
<dbReference type="AlphaFoldDB" id="A0A5D0XIB0"/>
<keyword evidence="1" id="KW-0812">Transmembrane</keyword>
<reference evidence="2 3" key="1">
    <citation type="submission" date="2019-08" db="EMBL/GenBank/DDBJ databases">
        <title>Genone of Arthrobacter echini P9.</title>
        <authorList>
            <person name="Bowman J.P."/>
        </authorList>
    </citation>
    <scope>NUCLEOTIDE SEQUENCE [LARGE SCALE GENOMIC DNA]</scope>
    <source>
        <strain evidence="2 3">P9</strain>
    </source>
</reference>
<accession>A0A5D0XIB0</accession>
<evidence type="ECO:0000256" key="1">
    <source>
        <dbReference type="SAM" id="Phobius"/>
    </source>
</evidence>
<dbReference type="EMBL" id="VSLD01000015">
    <property type="protein sequence ID" value="TYC96088.1"/>
    <property type="molecule type" value="Genomic_DNA"/>
</dbReference>
<keyword evidence="1" id="KW-0472">Membrane</keyword>
<sequence length="76" mass="8103">MAYGPVISLIYFGSFIFGLLGLVLSMIGIGWFVVNPKETGQSLLRGKRGLMFALCVVTVPVTMVCGIAFLALVFGT</sequence>
<proteinExistence type="predicted"/>